<organism evidence="9 10">
    <name type="scientific">Rhamnusium bicolor</name>
    <dbReference type="NCBI Taxonomy" id="1586634"/>
    <lineage>
        <taxon>Eukaryota</taxon>
        <taxon>Metazoa</taxon>
        <taxon>Ecdysozoa</taxon>
        <taxon>Arthropoda</taxon>
        <taxon>Hexapoda</taxon>
        <taxon>Insecta</taxon>
        <taxon>Pterygota</taxon>
        <taxon>Neoptera</taxon>
        <taxon>Endopterygota</taxon>
        <taxon>Coleoptera</taxon>
        <taxon>Polyphaga</taxon>
        <taxon>Cucujiformia</taxon>
        <taxon>Chrysomeloidea</taxon>
        <taxon>Cerambycidae</taxon>
        <taxon>Lepturinae</taxon>
        <taxon>Rhagiini</taxon>
        <taxon>Rhamnusium</taxon>
    </lineage>
</organism>
<dbReference type="Pfam" id="PF13359">
    <property type="entry name" value="DDE_Tnp_4"/>
    <property type="match status" value="1"/>
</dbReference>
<keyword evidence="7" id="KW-0539">Nucleus</keyword>
<keyword evidence="4" id="KW-0540">Nuclease</keyword>
<dbReference type="GO" id="GO:0016787">
    <property type="term" value="F:hydrolase activity"/>
    <property type="evidence" value="ECO:0007669"/>
    <property type="project" value="UniProtKB-KW"/>
</dbReference>
<evidence type="ECO:0000313" key="9">
    <source>
        <dbReference type="EMBL" id="KAJ8931605.1"/>
    </source>
</evidence>
<reference evidence="9" key="1">
    <citation type="journal article" date="2023" name="Insect Mol. Biol.">
        <title>Genome sequencing provides insights into the evolution of gene families encoding plant cell wall-degrading enzymes in longhorned beetles.</title>
        <authorList>
            <person name="Shin N.R."/>
            <person name="Okamura Y."/>
            <person name="Kirsch R."/>
            <person name="Pauchet Y."/>
        </authorList>
    </citation>
    <scope>NUCLEOTIDE SEQUENCE</scope>
    <source>
        <strain evidence="9">RBIC_L_NR</strain>
    </source>
</reference>
<keyword evidence="10" id="KW-1185">Reference proteome</keyword>
<sequence length="278" mass="31986">MSLPKVLVPQIGKEFVIDENTDITENYLSSSSDESDCDLSLNEYNHLYATFMICTFDKGPLQLRPRMERYIENIVARYSAEEFNNLFSRMYPETFEFVLALIGAAITTTKSISGRKPIPADKQLLIALWVMATPDSYRYLENRDEYFPNNSHIIGDAAYGIHPQLLTPYKDNGHLTARQNNYNFCHTLARIAIERAFGLLKSRFRRLLDCLPLTDIQYVPEFILACCVLHNICLGRNDLIDPVHDNANLQRNCVNRVQNRQGGIAKRQEITNNLIMRE</sequence>
<evidence type="ECO:0000256" key="1">
    <source>
        <dbReference type="ARBA" id="ARBA00001968"/>
    </source>
</evidence>
<evidence type="ECO:0000256" key="5">
    <source>
        <dbReference type="ARBA" id="ARBA00022723"/>
    </source>
</evidence>
<proteinExistence type="inferred from homology"/>
<evidence type="ECO:0000313" key="10">
    <source>
        <dbReference type="Proteomes" id="UP001162156"/>
    </source>
</evidence>
<dbReference type="GO" id="GO:0004518">
    <property type="term" value="F:nuclease activity"/>
    <property type="evidence" value="ECO:0007669"/>
    <property type="project" value="UniProtKB-KW"/>
</dbReference>
<accession>A0AAV8WZE3</accession>
<dbReference type="GO" id="GO:0046872">
    <property type="term" value="F:metal ion binding"/>
    <property type="evidence" value="ECO:0007669"/>
    <property type="project" value="UniProtKB-KW"/>
</dbReference>
<dbReference type="InterPro" id="IPR027806">
    <property type="entry name" value="HARBI1_dom"/>
</dbReference>
<evidence type="ECO:0000256" key="7">
    <source>
        <dbReference type="ARBA" id="ARBA00023242"/>
    </source>
</evidence>
<protein>
    <recommendedName>
        <fullName evidence="8">DDE Tnp4 domain-containing protein</fullName>
    </recommendedName>
</protein>
<keyword evidence="6" id="KW-0378">Hydrolase</keyword>
<name>A0AAV8WZE3_9CUCU</name>
<dbReference type="AlphaFoldDB" id="A0AAV8WZE3"/>
<evidence type="ECO:0000256" key="4">
    <source>
        <dbReference type="ARBA" id="ARBA00022722"/>
    </source>
</evidence>
<dbReference type="PANTHER" id="PTHR22930:SF85">
    <property type="entry name" value="GH03217P-RELATED"/>
    <property type="match status" value="1"/>
</dbReference>
<comment type="caution">
    <text evidence="9">The sequence shown here is derived from an EMBL/GenBank/DDBJ whole genome shotgun (WGS) entry which is preliminary data.</text>
</comment>
<comment type="subcellular location">
    <subcellularLocation>
        <location evidence="2">Nucleus</location>
    </subcellularLocation>
</comment>
<dbReference type="InterPro" id="IPR045249">
    <property type="entry name" value="HARBI1-like"/>
</dbReference>
<dbReference type="GO" id="GO:0005634">
    <property type="term" value="C:nucleus"/>
    <property type="evidence" value="ECO:0007669"/>
    <property type="project" value="UniProtKB-SubCell"/>
</dbReference>
<evidence type="ECO:0000256" key="2">
    <source>
        <dbReference type="ARBA" id="ARBA00004123"/>
    </source>
</evidence>
<evidence type="ECO:0000256" key="3">
    <source>
        <dbReference type="ARBA" id="ARBA00006958"/>
    </source>
</evidence>
<keyword evidence="5" id="KW-0479">Metal-binding</keyword>
<feature type="domain" description="DDE Tnp4" evidence="8">
    <location>
        <begin position="138"/>
        <end position="231"/>
    </location>
</feature>
<comment type="cofactor">
    <cofactor evidence="1">
        <name>a divalent metal cation</name>
        <dbReference type="ChEBI" id="CHEBI:60240"/>
    </cofactor>
</comment>
<comment type="similarity">
    <text evidence="3">Belongs to the HARBI1 family.</text>
</comment>
<dbReference type="PANTHER" id="PTHR22930">
    <property type="match status" value="1"/>
</dbReference>
<gene>
    <name evidence="9" type="ORF">NQ314_015467</name>
</gene>
<dbReference type="Proteomes" id="UP001162156">
    <property type="component" value="Unassembled WGS sequence"/>
</dbReference>
<evidence type="ECO:0000256" key="6">
    <source>
        <dbReference type="ARBA" id="ARBA00022801"/>
    </source>
</evidence>
<evidence type="ECO:0000259" key="8">
    <source>
        <dbReference type="Pfam" id="PF13359"/>
    </source>
</evidence>
<dbReference type="EMBL" id="JANEYF010004280">
    <property type="protein sequence ID" value="KAJ8931605.1"/>
    <property type="molecule type" value="Genomic_DNA"/>
</dbReference>